<accession>A0A8C6XIW4</accession>
<sequence length="93" mass="10601">PLIQPLFHLQLFLLSPKAVPTDHYREVCKLPADPGRCLAYLEQYYYNWNTRKCETFVYGMCNGNGNRFATKLECQMVCGMPVVLLVSGSQPVN</sequence>
<keyword evidence="9" id="KW-1185">Reference proteome</keyword>
<reference evidence="8" key="1">
    <citation type="submission" date="2025-08" db="UniProtKB">
        <authorList>
            <consortium name="Ensembl"/>
        </authorList>
    </citation>
    <scope>IDENTIFICATION</scope>
</reference>
<evidence type="ECO:0000256" key="6">
    <source>
        <dbReference type="ARBA" id="ARBA00023157"/>
    </source>
</evidence>
<dbReference type="PANTHER" id="PTHR10083">
    <property type="entry name" value="KUNITZ-TYPE PROTEASE INHIBITOR-RELATED"/>
    <property type="match status" value="1"/>
</dbReference>
<reference evidence="8" key="2">
    <citation type="submission" date="2025-09" db="UniProtKB">
        <authorList>
            <consortium name="Ensembl"/>
        </authorList>
    </citation>
    <scope>IDENTIFICATION</scope>
</reference>
<dbReference type="OMA" id="NCVEETT"/>
<dbReference type="PRINTS" id="PR00759">
    <property type="entry name" value="BASICPTASE"/>
</dbReference>
<dbReference type="OrthoDB" id="4473401at2759"/>
<keyword evidence="5" id="KW-0722">Serine protease inhibitor</keyword>
<keyword evidence="3" id="KW-0964">Secreted</keyword>
<dbReference type="GO" id="GO:0004867">
    <property type="term" value="F:serine-type endopeptidase inhibitor activity"/>
    <property type="evidence" value="ECO:0007669"/>
    <property type="project" value="UniProtKB-KW"/>
</dbReference>
<name>A0A8C6XIW4_NAJNA</name>
<evidence type="ECO:0000313" key="8">
    <source>
        <dbReference type="Ensembl" id="ENSNNAP00000014845.1"/>
    </source>
</evidence>
<comment type="subcellular location">
    <subcellularLocation>
        <location evidence="1">Secreted</location>
    </subcellularLocation>
</comment>
<evidence type="ECO:0000256" key="4">
    <source>
        <dbReference type="ARBA" id="ARBA00022690"/>
    </source>
</evidence>
<dbReference type="InterPro" id="IPR002223">
    <property type="entry name" value="Kunitz_BPTI"/>
</dbReference>
<dbReference type="Ensembl" id="ENSNNAT00000015576.1">
    <property type="protein sequence ID" value="ENSNNAP00000014845.1"/>
    <property type="gene ID" value="ENSNNAG00000010022.1"/>
</dbReference>
<dbReference type="GO" id="GO:0005576">
    <property type="term" value="C:extracellular region"/>
    <property type="evidence" value="ECO:0007669"/>
    <property type="project" value="UniProtKB-SubCell"/>
</dbReference>
<evidence type="ECO:0000256" key="2">
    <source>
        <dbReference type="ARBA" id="ARBA00008415"/>
    </source>
</evidence>
<dbReference type="InterPro" id="IPR050098">
    <property type="entry name" value="TFPI/VKTCI-like"/>
</dbReference>
<dbReference type="Pfam" id="PF00014">
    <property type="entry name" value="Kunitz_BPTI"/>
    <property type="match status" value="1"/>
</dbReference>
<dbReference type="SMART" id="SM00131">
    <property type="entry name" value="KU"/>
    <property type="match status" value="1"/>
</dbReference>
<evidence type="ECO:0000259" key="7">
    <source>
        <dbReference type="PROSITE" id="PS50279"/>
    </source>
</evidence>
<dbReference type="GeneTree" id="ENSGT01030000235306"/>
<dbReference type="SUPFAM" id="SSF57362">
    <property type="entry name" value="BPTI-like"/>
    <property type="match status" value="1"/>
</dbReference>
<proteinExistence type="inferred from homology"/>
<dbReference type="FunFam" id="4.10.410.10:FF:000011">
    <property type="entry name" value="Tissue factor pathway inhibitor"/>
    <property type="match status" value="1"/>
</dbReference>
<dbReference type="InterPro" id="IPR036880">
    <property type="entry name" value="Kunitz_BPTI_sf"/>
</dbReference>
<evidence type="ECO:0000313" key="9">
    <source>
        <dbReference type="Proteomes" id="UP000694559"/>
    </source>
</evidence>
<dbReference type="Gene3D" id="4.10.410.10">
    <property type="entry name" value="Pancreatic trypsin inhibitor Kunitz domain"/>
    <property type="match status" value="1"/>
</dbReference>
<dbReference type="Proteomes" id="UP000694559">
    <property type="component" value="Unplaced"/>
</dbReference>
<dbReference type="CDD" id="cd00109">
    <property type="entry name" value="Kunitz-type"/>
    <property type="match status" value="1"/>
</dbReference>
<evidence type="ECO:0000256" key="5">
    <source>
        <dbReference type="ARBA" id="ARBA00022900"/>
    </source>
</evidence>
<keyword evidence="6" id="KW-1015">Disulfide bond</keyword>
<feature type="domain" description="BPTI/Kunitz inhibitor" evidence="7">
    <location>
        <begin position="28"/>
        <end position="78"/>
    </location>
</feature>
<dbReference type="AlphaFoldDB" id="A0A8C6XIW4"/>
<dbReference type="PROSITE" id="PS50279">
    <property type="entry name" value="BPTI_KUNITZ_2"/>
    <property type="match status" value="1"/>
</dbReference>
<organism evidence="8 9">
    <name type="scientific">Naja naja</name>
    <name type="common">Indian cobra</name>
    <dbReference type="NCBI Taxonomy" id="35670"/>
    <lineage>
        <taxon>Eukaryota</taxon>
        <taxon>Metazoa</taxon>
        <taxon>Chordata</taxon>
        <taxon>Craniata</taxon>
        <taxon>Vertebrata</taxon>
        <taxon>Euteleostomi</taxon>
        <taxon>Lepidosauria</taxon>
        <taxon>Squamata</taxon>
        <taxon>Bifurcata</taxon>
        <taxon>Unidentata</taxon>
        <taxon>Episquamata</taxon>
        <taxon>Toxicofera</taxon>
        <taxon>Serpentes</taxon>
        <taxon>Colubroidea</taxon>
        <taxon>Elapidae</taxon>
        <taxon>Elapinae</taxon>
        <taxon>Naja</taxon>
    </lineage>
</organism>
<protein>
    <recommendedName>
        <fullName evidence="7">BPTI/Kunitz inhibitor domain-containing protein</fullName>
    </recommendedName>
</protein>
<evidence type="ECO:0000256" key="3">
    <source>
        <dbReference type="ARBA" id="ARBA00022525"/>
    </source>
</evidence>
<evidence type="ECO:0000256" key="1">
    <source>
        <dbReference type="ARBA" id="ARBA00004613"/>
    </source>
</evidence>
<keyword evidence="4" id="KW-0646">Protease inhibitor</keyword>
<comment type="similarity">
    <text evidence="2">Belongs to the venom Kunitz-type family.</text>
</comment>